<feature type="region of interest" description="Disordered" evidence="3">
    <location>
        <begin position="61"/>
        <end position="178"/>
    </location>
</feature>
<feature type="compositionally biased region" description="Low complexity" evidence="3">
    <location>
        <begin position="90"/>
        <end position="105"/>
    </location>
</feature>
<feature type="region of interest" description="Disordered" evidence="3">
    <location>
        <begin position="1"/>
        <end position="26"/>
    </location>
</feature>
<organism evidence="5 6">
    <name type="scientific">Mycobacterium kubicae</name>
    <dbReference type="NCBI Taxonomy" id="120959"/>
    <lineage>
        <taxon>Bacteria</taxon>
        <taxon>Bacillati</taxon>
        <taxon>Actinomycetota</taxon>
        <taxon>Actinomycetes</taxon>
        <taxon>Mycobacteriales</taxon>
        <taxon>Mycobacteriaceae</taxon>
        <taxon>Mycobacterium</taxon>
        <taxon>Mycobacterium simiae complex</taxon>
    </lineage>
</organism>
<proteinExistence type="predicted"/>
<dbReference type="GO" id="GO:0016020">
    <property type="term" value="C:membrane"/>
    <property type="evidence" value="ECO:0007669"/>
    <property type="project" value="UniProtKB-SubCell"/>
</dbReference>
<keyword evidence="4" id="KW-0812">Transmembrane</keyword>
<dbReference type="EMBL" id="CP065047">
    <property type="protein sequence ID" value="QPI37119.1"/>
    <property type="molecule type" value="Genomic_DNA"/>
</dbReference>
<evidence type="ECO:0000256" key="3">
    <source>
        <dbReference type="SAM" id="MobiDB-lite"/>
    </source>
</evidence>
<comment type="subcellular location">
    <subcellularLocation>
        <location evidence="1">Membrane</location>
    </subcellularLocation>
</comment>
<evidence type="ECO:0000313" key="5">
    <source>
        <dbReference type="EMBL" id="QPI37119.1"/>
    </source>
</evidence>
<gene>
    <name evidence="5" type="ORF">I2456_22320</name>
</gene>
<evidence type="ECO:0000256" key="2">
    <source>
        <dbReference type="ARBA" id="ARBA00023136"/>
    </source>
</evidence>
<dbReference type="AlphaFoldDB" id="A0AAX1J6K3"/>
<protein>
    <recommendedName>
        <fullName evidence="7">Mce protein</fullName>
    </recommendedName>
</protein>
<keyword evidence="2 4" id="KW-0472">Membrane</keyword>
<reference evidence="5" key="1">
    <citation type="submission" date="2020-11" db="EMBL/GenBank/DDBJ databases">
        <title>Intraspecies plasmid and genomic variation of Mycobacterium kubicae revealed by the complete genome sequences of two clinical isolates.</title>
        <authorList>
            <person name="Hendrix J.R."/>
            <person name="Epperson L.E."/>
            <person name="Honda J.R."/>
            <person name="Strong M."/>
        </authorList>
    </citation>
    <scope>NUCLEOTIDE SEQUENCE</scope>
    <source>
        <strain evidence="5">JCM 13573</strain>
    </source>
</reference>
<sequence length="342" mass="36047">MSPDVRPNAAETKPLPVSPDDDSGTAADIRALAEEAEAEAAEAEALAAAARARARALALRRKADRAEAAEKDLAAEPDLGVEKGPAAEKSAATAEIQTTQEASAASGIATPDLERAEGAAETADVEITEVPSGTATETDLDTDAESDQDSGDHSDAGDDTAQAAQEPGPQVRRLAGRRRRPNWSTVLTGIAALIIIAAVSGSVYMIKHHEDAVRRRQLVAEFSAAARQGVVTLTSLNFQNAKNDIQRIVDNSTGSFRDDLLKTADEFGKVVEESKVVEQGTVQLAAVDLDTLTRDSAVVYVASTSEVTNSAGAKQDPRNYRLIVTMTRDGGQLKMSKVEFVP</sequence>
<accession>A0AAX1J6K3</accession>
<evidence type="ECO:0000256" key="1">
    <source>
        <dbReference type="ARBA" id="ARBA00004370"/>
    </source>
</evidence>
<feature type="compositionally biased region" description="Basic and acidic residues" evidence="3">
    <location>
        <begin position="64"/>
        <end position="74"/>
    </location>
</feature>
<dbReference type="PANTHER" id="PTHR37042:SF4">
    <property type="entry name" value="OUTER MEMBRANE PROTEIN RV1973"/>
    <property type="match status" value="1"/>
</dbReference>
<dbReference type="Proteomes" id="UP000663583">
    <property type="component" value="Chromosome"/>
</dbReference>
<evidence type="ECO:0008006" key="7">
    <source>
        <dbReference type="Google" id="ProtNLM"/>
    </source>
</evidence>
<dbReference type="PANTHER" id="PTHR37042">
    <property type="entry name" value="OUTER MEMBRANE PROTEIN RV1973"/>
    <property type="match status" value="1"/>
</dbReference>
<evidence type="ECO:0000256" key="4">
    <source>
        <dbReference type="SAM" id="Phobius"/>
    </source>
</evidence>
<feature type="transmembrane region" description="Helical" evidence="4">
    <location>
        <begin position="183"/>
        <end position="206"/>
    </location>
</feature>
<keyword evidence="4" id="KW-1133">Transmembrane helix</keyword>
<feature type="compositionally biased region" description="Acidic residues" evidence="3">
    <location>
        <begin position="138"/>
        <end position="149"/>
    </location>
</feature>
<name>A0AAX1J6K3_9MYCO</name>
<evidence type="ECO:0000313" key="6">
    <source>
        <dbReference type="Proteomes" id="UP000663583"/>
    </source>
</evidence>
<dbReference type="KEGG" id="mku:I2456_22320"/>